<name>A8NG82_COPC7</name>
<dbReference type="EMBL" id="AACS02000002">
    <property type="protein sequence ID" value="EAU88438.1"/>
    <property type="molecule type" value="Genomic_DNA"/>
</dbReference>
<sequence>MAEPTPPQVSNTLGLDFQQLSIKDNEEPAPEVDPSQPSPSTQPESTETEKRGKPKPYVNPDRVKTGGAARDKLSDEALAERMARIREQNEKIKQRRLDVQADEEAFRKSQEQERQKQAQNRKVQDSIDQARDKNAQRKMEKAQSREWDSGKPTHDSRKPRAPQSPQGDSSGSAAENTSPPPPPPPSDQWVATCYPKETAEFPKQLANLLLDNYVVLQVDTRKTLVQNLVMLRNKNVITSIELLKTLFPLLPQTPSPTLRAFIRKTIINDIRVANLKSKNHKLNNSVQAMLFNMVERGMDGEFTSHKGKTKINIPADQRKTGDEAMWAIIMAKELWKKGIWKDAKTVSIVAQGCFHPVLKVQSASLHFFLNDEEDEDSDDEGEEDVDVKALHHRREINKKTRSGDKKIQKKLNQAKKKMHNKTDKQSDFSAILLLRDPQTFAEKLFDLLHEHDKKFDLDHRILIMQLLSRIMGSHKLCVLNFYTYVVKYLFYKQLRVPSILVALAQSVHELTPPDVLTPVIRKIAQEFVHPGVANEVIAAGINSIREVCTRQPWAMEEDLLQDLVEYRKSKDKAVLAAARSLLRLYREVNPGMLKKRERGKEATMGIASGIKALPYGYAPEAAKDIEGLTLLEEHLAQTKMDEDGEGSGDDSDAWNGWEIEEDSSSESESEGWISVSDDGKDLDISDSEDEKEEEDGEPKPAEEKKISTLATTKILTPADFALLNSLKSSTADSSGTSSKNKRKAADPEPSSGQFISEQDILGPRKKAKADYEERMASIRAGREGREKFGSHKGKQNKATPSSTTNREKARNKPIMMIMGSQAVRSKKRASLREKQQKLRAHIKRAKKARG</sequence>
<feature type="compositionally biased region" description="Low complexity" evidence="7">
    <location>
        <begin position="728"/>
        <end position="738"/>
    </location>
</feature>
<feature type="compositionally biased region" description="Acidic residues" evidence="7">
    <location>
        <begin position="642"/>
        <end position="669"/>
    </location>
</feature>
<dbReference type="GO" id="GO:0005730">
    <property type="term" value="C:nucleolus"/>
    <property type="evidence" value="ECO:0007669"/>
    <property type="project" value="UniProtKB-SubCell"/>
</dbReference>
<dbReference type="Pfam" id="PF05285">
    <property type="entry name" value="SDA1_dom"/>
    <property type="match status" value="1"/>
</dbReference>
<evidence type="ECO:0000256" key="3">
    <source>
        <dbReference type="ARBA" id="ARBA00022517"/>
    </source>
</evidence>
<comment type="caution">
    <text evidence="11">The sequence shown here is derived from an EMBL/GenBank/DDBJ whole genome shotgun (WGS) entry which is preliminary data.</text>
</comment>
<keyword evidence="3 6" id="KW-0690">Ribosome biogenesis</keyword>
<comment type="function">
    <text evidence="6">Required for 60S pre-ribosomal subunits export to the cytoplasm.</text>
</comment>
<dbReference type="GO" id="GO:0042273">
    <property type="term" value="P:ribosomal large subunit biogenesis"/>
    <property type="evidence" value="ECO:0007669"/>
    <property type="project" value="UniProtKB-UniRule"/>
</dbReference>
<evidence type="ECO:0000256" key="1">
    <source>
        <dbReference type="ARBA" id="ARBA00005783"/>
    </source>
</evidence>
<evidence type="ECO:0000256" key="2">
    <source>
        <dbReference type="ARBA" id="ARBA00022448"/>
    </source>
</evidence>
<comment type="similarity">
    <text evidence="1 6">Belongs to the SDA1 family.</text>
</comment>
<feature type="region of interest" description="Disordered" evidence="7">
    <location>
        <begin position="103"/>
        <end position="190"/>
    </location>
</feature>
<dbReference type="InterPro" id="IPR016024">
    <property type="entry name" value="ARM-type_fold"/>
</dbReference>
<dbReference type="AlphaFoldDB" id="A8NG82"/>
<feature type="compositionally biased region" description="Polar residues" evidence="7">
    <location>
        <begin position="163"/>
        <end position="177"/>
    </location>
</feature>
<reference evidence="11 12" key="1">
    <citation type="journal article" date="2010" name="Proc. Natl. Acad. Sci. U.S.A.">
        <title>Insights into evolution of multicellular fungi from the assembled chromosomes of the mushroom Coprinopsis cinerea (Coprinus cinereus).</title>
        <authorList>
            <person name="Stajich J.E."/>
            <person name="Wilke S.K."/>
            <person name="Ahren D."/>
            <person name="Au C.H."/>
            <person name="Birren B.W."/>
            <person name="Borodovsky M."/>
            <person name="Burns C."/>
            <person name="Canback B."/>
            <person name="Casselton L.A."/>
            <person name="Cheng C.K."/>
            <person name="Deng J."/>
            <person name="Dietrich F.S."/>
            <person name="Fargo D.C."/>
            <person name="Farman M.L."/>
            <person name="Gathman A.C."/>
            <person name="Goldberg J."/>
            <person name="Guigo R."/>
            <person name="Hoegger P.J."/>
            <person name="Hooker J.B."/>
            <person name="Huggins A."/>
            <person name="James T.Y."/>
            <person name="Kamada T."/>
            <person name="Kilaru S."/>
            <person name="Kodira C."/>
            <person name="Kues U."/>
            <person name="Kupfer D."/>
            <person name="Kwan H.S."/>
            <person name="Lomsadze A."/>
            <person name="Li W."/>
            <person name="Lilly W.W."/>
            <person name="Ma L.J."/>
            <person name="Mackey A.J."/>
            <person name="Manning G."/>
            <person name="Martin F."/>
            <person name="Muraguchi H."/>
            <person name="Natvig D.O."/>
            <person name="Palmerini H."/>
            <person name="Ramesh M.A."/>
            <person name="Rehmeyer C.J."/>
            <person name="Roe B.A."/>
            <person name="Shenoy N."/>
            <person name="Stanke M."/>
            <person name="Ter-Hovhannisyan V."/>
            <person name="Tunlid A."/>
            <person name="Velagapudi R."/>
            <person name="Vision T.J."/>
            <person name="Zeng Q."/>
            <person name="Zolan M.E."/>
            <person name="Pukkila P.J."/>
        </authorList>
    </citation>
    <scope>NUCLEOTIDE SEQUENCE [LARGE SCALE GENOMIC DNA]</scope>
    <source>
        <strain evidence="12">Okayama-7 / 130 / ATCC MYA-4618 / FGSC 9003</strain>
    </source>
</reference>
<feature type="region of interest" description="Disordered" evidence="7">
    <location>
        <begin position="1"/>
        <end position="76"/>
    </location>
</feature>
<protein>
    <recommendedName>
        <fullName evidence="6">Protein SDA1</fullName>
    </recommendedName>
</protein>
<comment type="subcellular location">
    <subcellularLocation>
        <location evidence="6">Nucleus</location>
        <location evidence="6">Nucleolus</location>
    </subcellularLocation>
</comment>
<feature type="region of interest" description="Disordered" evidence="7">
    <location>
        <begin position="639"/>
        <end position="711"/>
    </location>
</feature>
<feature type="domain" description="SDA1 N-terminal" evidence="9">
    <location>
        <begin position="190"/>
        <end position="570"/>
    </location>
</feature>
<feature type="compositionally biased region" description="Basic and acidic residues" evidence="7">
    <location>
        <begin position="697"/>
        <end position="706"/>
    </location>
</feature>
<dbReference type="InterPro" id="IPR007949">
    <property type="entry name" value="SDA1_MD"/>
</dbReference>
<evidence type="ECO:0000256" key="6">
    <source>
        <dbReference type="RuleBase" id="RU365057"/>
    </source>
</evidence>
<dbReference type="GO" id="GO:0015031">
    <property type="term" value="P:protein transport"/>
    <property type="evidence" value="ECO:0007669"/>
    <property type="project" value="UniProtKB-KW"/>
</dbReference>
<keyword evidence="5 6" id="KW-0539">Nucleus</keyword>
<dbReference type="InterPro" id="IPR048292">
    <property type="entry name" value="SDA1_C"/>
</dbReference>
<dbReference type="Pfam" id="PF21638">
    <property type="entry name" value="SDA1_C"/>
    <property type="match status" value="1"/>
</dbReference>
<dbReference type="GeneID" id="6010000"/>
<dbReference type="PANTHER" id="PTHR12730">
    <property type="entry name" value="HSDA/SDA1-RELATED"/>
    <property type="match status" value="1"/>
</dbReference>
<dbReference type="OMA" id="AMYKTYK"/>
<feature type="compositionally biased region" description="Low complexity" evidence="7">
    <location>
        <begin position="34"/>
        <end position="45"/>
    </location>
</feature>
<evidence type="ECO:0000256" key="7">
    <source>
        <dbReference type="SAM" id="MobiDB-lite"/>
    </source>
</evidence>
<evidence type="ECO:0000313" key="12">
    <source>
        <dbReference type="Proteomes" id="UP000001861"/>
    </source>
</evidence>
<dbReference type="Proteomes" id="UP000001861">
    <property type="component" value="Unassembled WGS sequence"/>
</dbReference>
<feature type="compositionally biased region" description="Basic and acidic residues" evidence="7">
    <location>
        <begin position="103"/>
        <end position="158"/>
    </location>
</feature>
<dbReference type="RefSeq" id="XP_001833504.1">
    <property type="nucleotide sequence ID" value="XM_001833452.1"/>
</dbReference>
<dbReference type="InterPro" id="IPR027312">
    <property type="entry name" value="Sda1"/>
</dbReference>
<dbReference type="STRING" id="240176.A8NG82"/>
<feature type="domain" description="SDA1 middle" evidence="8">
    <location>
        <begin position="697"/>
        <end position="781"/>
    </location>
</feature>
<dbReference type="PANTHER" id="PTHR12730:SF0">
    <property type="entry name" value="PROTEIN SDA1 HOMOLOG"/>
    <property type="match status" value="1"/>
</dbReference>
<feature type="compositionally biased region" description="Basic and acidic residues" evidence="7">
    <location>
        <begin position="768"/>
        <end position="789"/>
    </location>
</feature>
<dbReference type="FunCoup" id="A8NG82">
    <property type="interactions" value="564"/>
</dbReference>
<feature type="compositionally biased region" description="Polar residues" evidence="7">
    <location>
        <begin position="8"/>
        <end position="22"/>
    </location>
</feature>
<evidence type="ECO:0000259" key="8">
    <source>
        <dbReference type="Pfam" id="PF05285"/>
    </source>
</evidence>
<keyword evidence="2 6" id="KW-0813">Transport</keyword>
<keyword evidence="12" id="KW-1185">Reference proteome</keyword>
<accession>A8NG82</accession>
<feature type="region of interest" description="Disordered" evidence="7">
    <location>
        <begin position="728"/>
        <end position="850"/>
    </location>
</feature>
<dbReference type="InParanoid" id="A8NG82"/>
<feature type="compositionally biased region" description="Basic residues" evidence="7">
    <location>
        <begin position="837"/>
        <end position="850"/>
    </location>
</feature>
<dbReference type="eggNOG" id="KOG2229">
    <property type="taxonomic scope" value="Eukaryota"/>
</dbReference>
<dbReference type="KEGG" id="cci:CC1G_05204"/>
<dbReference type="VEuPathDB" id="FungiDB:CC1G_05204"/>
<feature type="compositionally biased region" description="Acidic residues" evidence="7">
    <location>
        <begin position="684"/>
        <end position="696"/>
    </location>
</feature>
<evidence type="ECO:0000256" key="4">
    <source>
        <dbReference type="ARBA" id="ARBA00022927"/>
    </source>
</evidence>
<dbReference type="Pfam" id="PF08158">
    <property type="entry name" value="SDA1_HEAT"/>
    <property type="match status" value="1"/>
</dbReference>
<dbReference type="InterPro" id="IPR012977">
    <property type="entry name" value="SDA1_N"/>
</dbReference>
<dbReference type="GO" id="GO:0000055">
    <property type="term" value="P:ribosomal large subunit export from nucleus"/>
    <property type="evidence" value="ECO:0007669"/>
    <property type="project" value="UniProtKB-UniRule"/>
</dbReference>
<feature type="compositionally biased region" description="Basic and acidic residues" evidence="7">
    <location>
        <begin position="61"/>
        <end position="76"/>
    </location>
</feature>
<evidence type="ECO:0000256" key="5">
    <source>
        <dbReference type="ARBA" id="ARBA00023242"/>
    </source>
</evidence>
<proteinExistence type="inferred from homology"/>
<organism evidence="11 12">
    <name type="scientific">Coprinopsis cinerea (strain Okayama-7 / 130 / ATCC MYA-4618 / FGSC 9003)</name>
    <name type="common">Inky cap fungus</name>
    <name type="synonym">Hormographiella aspergillata</name>
    <dbReference type="NCBI Taxonomy" id="240176"/>
    <lineage>
        <taxon>Eukaryota</taxon>
        <taxon>Fungi</taxon>
        <taxon>Dikarya</taxon>
        <taxon>Basidiomycota</taxon>
        <taxon>Agaricomycotina</taxon>
        <taxon>Agaricomycetes</taxon>
        <taxon>Agaricomycetidae</taxon>
        <taxon>Agaricales</taxon>
        <taxon>Agaricineae</taxon>
        <taxon>Psathyrellaceae</taxon>
        <taxon>Coprinopsis</taxon>
    </lineage>
</organism>
<evidence type="ECO:0000259" key="9">
    <source>
        <dbReference type="Pfam" id="PF08158"/>
    </source>
</evidence>
<dbReference type="SUPFAM" id="SSF48371">
    <property type="entry name" value="ARM repeat"/>
    <property type="match status" value="1"/>
</dbReference>
<feature type="domain" description="SDA1 C-terminal" evidence="10">
    <location>
        <begin position="801"/>
        <end position="848"/>
    </location>
</feature>
<evidence type="ECO:0000313" key="11">
    <source>
        <dbReference type="EMBL" id="EAU88438.1"/>
    </source>
</evidence>
<dbReference type="OrthoDB" id="2196187at2759"/>
<evidence type="ECO:0000259" key="10">
    <source>
        <dbReference type="Pfam" id="PF21638"/>
    </source>
</evidence>
<keyword evidence="4 6" id="KW-0653">Protein transport</keyword>
<gene>
    <name evidence="11" type="ORF">CC1G_05204</name>
</gene>